<name>A0A6N9TRH5_DISTH</name>
<accession>A0A6N9TRH5</accession>
<comment type="subcellular location">
    <subcellularLocation>
        <location evidence="7">Cell membrane</location>
    </subcellularLocation>
    <subcellularLocation>
        <location evidence="7">Bacterial flagellum basal body</location>
    </subcellularLocation>
</comment>
<organism evidence="8 9">
    <name type="scientific">Dissulfurirhabdus thermomarina</name>
    <dbReference type="NCBI Taxonomy" id="1765737"/>
    <lineage>
        <taxon>Bacteria</taxon>
        <taxon>Deltaproteobacteria</taxon>
        <taxon>Dissulfurirhabdaceae</taxon>
        <taxon>Dissulfurirhabdus</taxon>
    </lineage>
</organism>
<keyword evidence="4 7" id="KW-0472">Membrane</keyword>
<dbReference type="NCBIfam" id="TIGR03500">
    <property type="entry name" value="FliO_TIGR"/>
    <property type="match status" value="1"/>
</dbReference>
<keyword evidence="8" id="KW-0969">Cilium</keyword>
<dbReference type="Proteomes" id="UP000469346">
    <property type="component" value="Unassembled WGS sequence"/>
</dbReference>
<protein>
    <recommendedName>
        <fullName evidence="7">Flagellar protein</fullName>
    </recommendedName>
</protein>
<dbReference type="InterPro" id="IPR022781">
    <property type="entry name" value="Flagellar_biosynth_FliO"/>
</dbReference>
<feature type="transmembrane region" description="Helical" evidence="7">
    <location>
        <begin position="6"/>
        <end position="28"/>
    </location>
</feature>
<evidence type="ECO:0000313" key="8">
    <source>
        <dbReference type="EMBL" id="NDY42713.1"/>
    </source>
</evidence>
<keyword evidence="9" id="KW-1185">Reference proteome</keyword>
<keyword evidence="3 7" id="KW-1133">Transmembrane helix</keyword>
<evidence type="ECO:0000256" key="7">
    <source>
        <dbReference type="RuleBase" id="RU362064"/>
    </source>
</evidence>
<keyword evidence="2 7" id="KW-0812">Transmembrane</keyword>
<dbReference type="Pfam" id="PF04347">
    <property type="entry name" value="FliO"/>
    <property type="match status" value="1"/>
</dbReference>
<evidence type="ECO:0000256" key="5">
    <source>
        <dbReference type="ARBA" id="ARBA00023143"/>
    </source>
</evidence>
<dbReference type="AlphaFoldDB" id="A0A6N9TRH5"/>
<evidence type="ECO:0000313" key="9">
    <source>
        <dbReference type="Proteomes" id="UP000469346"/>
    </source>
</evidence>
<dbReference type="PANTHER" id="PTHR38766:SF1">
    <property type="entry name" value="FLAGELLAR PROTEIN FLIO"/>
    <property type="match status" value="1"/>
</dbReference>
<comment type="similarity">
    <text evidence="6 7">Belongs to the FliO/MopB family.</text>
</comment>
<keyword evidence="8" id="KW-0282">Flagellum</keyword>
<keyword evidence="8" id="KW-0966">Cell projection</keyword>
<dbReference type="GO" id="GO:0009425">
    <property type="term" value="C:bacterial-type flagellum basal body"/>
    <property type="evidence" value="ECO:0007669"/>
    <property type="project" value="UniProtKB-SubCell"/>
</dbReference>
<comment type="caution">
    <text evidence="8">The sequence shown here is derived from an EMBL/GenBank/DDBJ whole genome shotgun (WGS) entry which is preliminary data.</text>
</comment>
<dbReference type="EMBL" id="JAAGRR010000078">
    <property type="protein sequence ID" value="NDY42713.1"/>
    <property type="molecule type" value="Genomic_DNA"/>
</dbReference>
<dbReference type="PANTHER" id="PTHR38766">
    <property type="entry name" value="FLAGELLAR PROTEIN FLIO"/>
    <property type="match status" value="1"/>
</dbReference>
<dbReference type="GO" id="GO:0044781">
    <property type="term" value="P:bacterial-type flagellum organization"/>
    <property type="evidence" value="ECO:0007669"/>
    <property type="project" value="UniProtKB-UniRule"/>
</dbReference>
<dbReference type="GO" id="GO:0005886">
    <property type="term" value="C:plasma membrane"/>
    <property type="evidence" value="ECO:0007669"/>
    <property type="project" value="UniProtKB-SubCell"/>
</dbReference>
<evidence type="ECO:0000256" key="4">
    <source>
        <dbReference type="ARBA" id="ARBA00023136"/>
    </source>
</evidence>
<evidence type="ECO:0000256" key="6">
    <source>
        <dbReference type="ARBA" id="ARBA00037937"/>
    </source>
</evidence>
<dbReference type="InterPro" id="IPR052205">
    <property type="entry name" value="FliO/MopB"/>
</dbReference>
<evidence type="ECO:0000256" key="3">
    <source>
        <dbReference type="ARBA" id="ARBA00022989"/>
    </source>
</evidence>
<dbReference type="RefSeq" id="WP_163298846.1">
    <property type="nucleotide sequence ID" value="NZ_JAAGRR010000078.1"/>
</dbReference>
<keyword evidence="5 7" id="KW-0975">Bacterial flagellum</keyword>
<proteinExistence type="inferred from homology"/>
<gene>
    <name evidence="8" type="primary">fliO</name>
    <name evidence="8" type="ORF">G3N55_07650</name>
</gene>
<sequence length="100" mass="10642">METTGMVLRMIGALGVILGLLGAAAWGLRRWGGLLQGGRQDLVEVLATRMVLPKKFVCVVRVAEKVLVLGASEQGLRLLDTLEGPVPAAGEADRHGEERP</sequence>
<reference evidence="8 9" key="1">
    <citation type="submission" date="2020-02" db="EMBL/GenBank/DDBJ databases">
        <title>Comparative genomics of sulfur disproportionating microorganisms.</title>
        <authorList>
            <person name="Ward L.M."/>
            <person name="Bertran E."/>
            <person name="Johnston D.T."/>
        </authorList>
    </citation>
    <scope>NUCLEOTIDE SEQUENCE [LARGE SCALE GENOMIC DNA]</scope>
    <source>
        <strain evidence="8 9">DSM 100025</strain>
    </source>
</reference>
<evidence type="ECO:0000256" key="2">
    <source>
        <dbReference type="ARBA" id="ARBA00022692"/>
    </source>
</evidence>
<evidence type="ECO:0000256" key="1">
    <source>
        <dbReference type="ARBA" id="ARBA00022475"/>
    </source>
</evidence>
<keyword evidence="1 7" id="KW-1003">Cell membrane</keyword>